<feature type="domain" description="DUF7847" evidence="3">
    <location>
        <begin position="18"/>
        <end position="289"/>
    </location>
</feature>
<evidence type="ECO:0000313" key="4">
    <source>
        <dbReference type="EMBL" id="MPM52206.1"/>
    </source>
</evidence>
<dbReference type="InterPro" id="IPR057169">
    <property type="entry name" value="DUF7847"/>
</dbReference>
<feature type="compositionally biased region" description="Gly residues" evidence="1">
    <location>
        <begin position="359"/>
        <end position="381"/>
    </location>
</feature>
<dbReference type="Pfam" id="PF25231">
    <property type="entry name" value="DUF7847"/>
    <property type="match status" value="1"/>
</dbReference>
<feature type="region of interest" description="Disordered" evidence="1">
    <location>
        <begin position="324"/>
        <end position="381"/>
    </location>
</feature>
<evidence type="ECO:0000259" key="3">
    <source>
        <dbReference type="Pfam" id="PF25231"/>
    </source>
</evidence>
<sequence length="381" mass="39114">MSTPAFPASSGLPPHPLSLGDVLTAAFRFYGRRFGQLIVIALIPTLVSLVTAAIAIAFIVGAVIRVLAGSMPDGVPSFDSTTIGLLVGGIVLLLAISVISALVKVKCQGMIALAGRDIEDGRTSTVGDLWRRTRGLAGRAVLLVLLLTVAILVIAAVFFGLATAIVDTGSSGLGALVVVLTIALIVVAIFLQIRWAFVLQTLAIDGDGPIAALGRSWRISRGSFWRIFGYLLVANILVGIAAGAISGISQGMLLPRMQSLQEVDSVSAMLAQLASLAPFFLISTVGSEVIALLSGPFLVLFTTVLYIDQRRRLGLEAVPASPQEWGPGYAGPGQPGGPYPGGPYPGGPHPGGPYPGGPYPGGQDGPGGEGGPQGRGYPYGG</sequence>
<evidence type="ECO:0000256" key="1">
    <source>
        <dbReference type="SAM" id="MobiDB-lite"/>
    </source>
</evidence>
<keyword evidence="2" id="KW-1133">Transmembrane helix</keyword>
<feature type="transmembrane region" description="Helical" evidence="2">
    <location>
        <begin position="172"/>
        <end position="191"/>
    </location>
</feature>
<dbReference type="AlphaFoldDB" id="A0A645AGX9"/>
<keyword evidence="2" id="KW-0472">Membrane</keyword>
<feature type="compositionally biased region" description="Pro residues" evidence="1">
    <location>
        <begin position="335"/>
        <end position="358"/>
    </location>
</feature>
<feature type="transmembrane region" description="Helical" evidence="2">
    <location>
        <begin position="279"/>
        <end position="307"/>
    </location>
</feature>
<name>A0A645AGX9_9ZZZZ</name>
<organism evidence="4">
    <name type="scientific">bioreactor metagenome</name>
    <dbReference type="NCBI Taxonomy" id="1076179"/>
    <lineage>
        <taxon>unclassified sequences</taxon>
        <taxon>metagenomes</taxon>
        <taxon>ecological metagenomes</taxon>
    </lineage>
</organism>
<feature type="transmembrane region" description="Helical" evidence="2">
    <location>
        <begin position="140"/>
        <end position="166"/>
    </location>
</feature>
<feature type="transmembrane region" description="Helical" evidence="2">
    <location>
        <begin position="227"/>
        <end position="248"/>
    </location>
</feature>
<gene>
    <name evidence="4" type="ORF">SDC9_98962</name>
</gene>
<protein>
    <recommendedName>
        <fullName evidence="3">DUF7847 domain-containing protein</fullName>
    </recommendedName>
</protein>
<comment type="caution">
    <text evidence="4">The sequence shown here is derived from an EMBL/GenBank/DDBJ whole genome shotgun (WGS) entry which is preliminary data.</text>
</comment>
<proteinExistence type="predicted"/>
<feature type="transmembrane region" description="Helical" evidence="2">
    <location>
        <begin position="83"/>
        <end position="103"/>
    </location>
</feature>
<keyword evidence="2" id="KW-0812">Transmembrane</keyword>
<dbReference type="EMBL" id="VSSQ01013754">
    <property type="protein sequence ID" value="MPM52206.1"/>
    <property type="molecule type" value="Genomic_DNA"/>
</dbReference>
<reference evidence="4" key="1">
    <citation type="submission" date="2019-08" db="EMBL/GenBank/DDBJ databases">
        <authorList>
            <person name="Kucharzyk K."/>
            <person name="Murdoch R.W."/>
            <person name="Higgins S."/>
            <person name="Loffler F."/>
        </authorList>
    </citation>
    <scope>NUCLEOTIDE SEQUENCE</scope>
</reference>
<feature type="transmembrane region" description="Helical" evidence="2">
    <location>
        <begin position="37"/>
        <end position="63"/>
    </location>
</feature>
<accession>A0A645AGX9</accession>
<evidence type="ECO:0000256" key="2">
    <source>
        <dbReference type="SAM" id="Phobius"/>
    </source>
</evidence>